<reference evidence="1 2" key="1">
    <citation type="journal article" date="2012" name="J. Bacteriol.">
        <title>Draft Genome Sequence of Sinorhizobium meliloti CCNWSX0020, a Nitrogen-Fixing Symbiont with Copper Tolerance Capability Isolated from Lead-Zinc Mine Tailings.</title>
        <authorList>
            <person name="Li Z."/>
            <person name="Ma Z."/>
            <person name="Hao X."/>
            <person name="Wei G."/>
        </authorList>
    </citation>
    <scope>NUCLEOTIDE SEQUENCE [LARGE SCALE GENOMIC DNA]</scope>
    <source>
        <strain evidence="1 2">CCNWSX0020</strain>
    </source>
</reference>
<dbReference type="Proteomes" id="UP000004038">
    <property type="component" value="Unassembled WGS sequence"/>
</dbReference>
<organism evidence="1 2">
    <name type="scientific">Sinorhizobium meliloti CCNWSX0020</name>
    <dbReference type="NCBI Taxonomy" id="1107881"/>
    <lineage>
        <taxon>Bacteria</taxon>
        <taxon>Pseudomonadati</taxon>
        <taxon>Pseudomonadota</taxon>
        <taxon>Alphaproteobacteria</taxon>
        <taxon>Hyphomicrobiales</taxon>
        <taxon>Rhizobiaceae</taxon>
        <taxon>Sinorhizobium/Ensifer group</taxon>
        <taxon>Sinorhizobium</taxon>
    </lineage>
</organism>
<protein>
    <submittedName>
        <fullName evidence="1">Uncharacterized protein</fullName>
    </submittedName>
</protein>
<name>H0FWJ1_RHIML</name>
<sequence>MVRMFRAPRAMISAMDQMRRLISGTDRPPASAAGA</sequence>
<dbReference type="AlphaFoldDB" id="H0FWJ1"/>
<accession>H0FWJ1</accession>
<gene>
    <name evidence="1" type="ORF">SM0020_07777</name>
</gene>
<evidence type="ECO:0000313" key="1">
    <source>
        <dbReference type="EMBL" id="EHK78618.1"/>
    </source>
</evidence>
<evidence type="ECO:0000313" key="2">
    <source>
        <dbReference type="Proteomes" id="UP000004038"/>
    </source>
</evidence>
<proteinExistence type="predicted"/>
<dbReference type="EMBL" id="AGVV01000010">
    <property type="protein sequence ID" value="EHK78618.1"/>
    <property type="molecule type" value="Genomic_DNA"/>
</dbReference>